<evidence type="ECO:0000259" key="9">
    <source>
        <dbReference type="Pfam" id="PF01425"/>
    </source>
</evidence>
<dbReference type="InterPro" id="IPR023631">
    <property type="entry name" value="Amidase_dom"/>
</dbReference>
<protein>
    <recommendedName>
        <fullName evidence="8">Glutamyl-tRNA(Gln) amidotransferase subunit A</fullName>
        <shortName evidence="8">Glu-ADT subunit A</shortName>
        <ecNumber evidence="8">6.3.5.7</ecNumber>
    </recommendedName>
</protein>
<organism evidence="10">
    <name type="scientific">uncultured Armatimonadetes bacterium</name>
    <dbReference type="NCBI Taxonomy" id="157466"/>
    <lineage>
        <taxon>Bacteria</taxon>
        <taxon>Bacillati</taxon>
        <taxon>Armatimonadota</taxon>
        <taxon>environmental samples</taxon>
    </lineage>
</organism>
<keyword evidence="2 8" id="KW-0436">Ligase</keyword>
<evidence type="ECO:0000256" key="7">
    <source>
        <dbReference type="ARBA" id="ARBA00047407"/>
    </source>
</evidence>
<dbReference type="NCBIfam" id="TIGR00132">
    <property type="entry name" value="gatA"/>
    <property type="match status" value="1"/>
</dbReference>
<comment type="function">
    <text evidence="6 8">Allows the formation of correctly charged Gln-tRNA(Gln) through the transamidation of misacylated Glu-tRNA(Gln) in organisms which lack glutaminyl-tRNA synthetase. The reaction takes place in the presence of glutamine and ATP through an activated gamma-phospho-Glu-tRNA(Gln).</text>
</comment>
<keyword evidence="4 8" id="KW-0067">ATP-binding</keyword>
<dbReference type="GO" id="GO:0050567">
    <property type="term" value="F:glutaminyl-tRNA synthase (glutamine-hydrolyzing) activity"/>
    <property type="evidence" value="ECO:0007669"/>
    <property type="project" value="UniProtKB-UniRule"/>
</dbReference>
<dbReference type="PIRSF" id="PIRSF001221">
    <property type="entry name" value="Amidase_fungi"/>
    <property type="match status" value="1"/>
</dbReference>
<evidence type="ECO:0000256" key="1">
    <source>
        <dbReference type="ARBA" id="ARBA00008069"/>
    </source>
</evidence>
<reference evidence="10" key="1">
    <citation type="submission" date="2020-02" db="EMBL/GenBank/DDBJ databases">
        <authorList>
            <person name="Meier V. D."/>
        </authorList>
    </citation>
    <scope>NUCLEOTIDE SEQUENCE</scope>
    <source>
        <strain evidence="10">AVDCRST_MAG63</strain>
    </source>
</reference>
<dbReference type="InterPro" id="IPR020556">
    <property type="entry name" value="Amidase_CS"/>
</dbReference>
<dbReference type="Gene3D" id="3.90.1300.10">
    <property type="entry name" value="Amidase signature (AS) domain"/>
    <property type="match status" value="1"/>
</dbReference>
<dbReference type="SUPFAM" id="SSF75304">
    <property type="entry name" value="Amidase signature (AS) enzymes"/>
    <property type="match status" value="1"/>
</dbReference>
<evidence type="ECO:0000256" key="5">
    <source>
        <dbReference type="ARBA" id="ARBA00022917"/>
    </source>
</evidence>
<dbReference type="PANTHER" id="PTHR11895">
    <property type="entry name" value="TRANSAMIDASE"/>
    <property type="match status" value="1"/>
</dbReference>
<dbReference type="Pfam" id="PF01425">
    <property type="entry name" value="Amidase"/>
    <property type="match status" value="1"/>
</dbReference>
<gene>
    <name evidence="8" type="primary">gatA</name>
    <name evidence="10" type="ORF">AVDCRST_MAG63-23</name>
</gene>
<name>A0A6J4H219_9BACT</name>
<comment type="similarity">
    <text evidence="1 8">Belongs to the amidase family. GatA subfamily.</text>
</comment>
<dbReference type="PANTHER" id="PTHR11895:SF151">
    <property type="entry name" value="GLUTAMYL-TRNA(GLN) AMIDOTRANSFERASE SUBUNIT A"/>
    <property type="match status" value="1"/>
</dbReference>
<feature type="active site" description="Acyl-ester intermediate" evidence="8">
    <location>
        <position position="178"/>
    </location>
</feature>
<dbReference type="InterPro" id="IPR000120">
    <property type="entry name" value="Amidase"/>
</dbReference>
<dbReference type="InterPro" id="IPR036928">
    <property type="entry name" value="AS_sf"/>
</dbReference>
<dbReference type="EC" id="6.3.5.7" evidence="8"/>
<evidence type="ECO:0000256" key="8">
    <source>
        <dbReference type="HAMAP-Rule" id="MF_00120"/>
    </source>
</evidence>
<feature type="domain" description="Amidase" evidence="9">
    <location>
        <begin position="25"/>
        <end position="468"/>
    </location>
</feature>
<feature type="active site" description="Charge relay system" evidence="8">
    <location>
        <position position="154"/>
    </location>
</feature>
<comment type="subunit">
    <text evidence="8">Heterotrimer of A, B and C subunits.</text>
</comment>
<dbReference type="GO" id="GO:0030956">
    <property type="term" value="C:glutamyl-tRNA(Gln) amidotransferase complex"/>
    <property type="evidence" value="ECO:0007669"/>
    <property type="project" value="InterPro"/>
</dbReference>
<sequence length="487" mass="51360">MDLHTLTAHELAEKIKSRDVSARAVTDAFLARIEAVDGDVKAFVTVTADRARETADAVDRRLAAGEEVGPLAGVPVALKDNLCTEGVETTCGSKILRGFVPPYNATVVDKLLGAGAVSLGKANMDEFAMGSSTENSALFTTRNPWDLSRVPGGSSGGSAAAVAAGEAPLALGSDTGGSIRQPAAFCGLVGVKPTYGRVSRYGLVAFASSLDQIGPFARNTRDAALLLSVIAGHDPCDSTSVPRPVPDYRAGLNGDVRGLRLGVPSQYFAEGIAPNVQAAVLQAVELLESLGAKVETVSLPYTEYVLPAYYILAPAEASSNLARYDGVRYGHRTTGARDHIGLFEKTRDEGFGAEVKQRIMIGTYALSHGYYDAFYLKAQQARTLIQRDFAACWQSGIDALVTPTAPSVAFGVGEKADDPLAMKLSDICTLSANMAGIPALSQCCGFSEDGLPIGLQLMGPAFSEETLLRIAHAYELATDWHTRRAPL</sequence>
<dbReference type="GO" id="GO:0006412">
    <property type="term" value="P:translation"/>
    <property type="evidence" value="ECO:0007669"/>
    <property type="project" value="UniProtKB-UniRule"/>
</dbReference>
<feature type="active site" description="Charge relay system" evidence="8">
    <location>
        <position position="79"/>
    </location>
</feature>
<evidence type="ECO:0000256" key="2">
    <source>
        <dbReference type="ARBA" id="ARBA00022598"/>
    </source>
</evidence>
<evidence type="ECO:0000313" key="10">
    <source>
        <dbReference type="EMBL" id="CAA9212004.1"/>
    </source>
</evidence>
<dbReference type="HAMAP" id="MF_00120">
    <property type="entry name" value="GatA"/>
    <property type="match status" value="1"/>
</dbReference>
<evidence type="ECO:0000256" key="3">
    <source>
        <dbReference type="ARBA" id="ARBA00022741"/>
    </source>
</evidence>
<dbReference type="PROSITE" id="PS00571">
    <property type="entry name" value="AMIDASES"/>
    <property type="match status" value="1"/>
</dbReference>
<comment type="catalytic activity">
    <reaction evidence="7 8">
        <text>L-glutamyl-tRNA(Gln) + L-glutamine + ATP + H2O = L-glutaminyl-tRNA(Gln) + L-glutamate + ADP + phosphate + H(+)</text>
        <dbReference type="Rhea" id="RHEA:17521"/>
        <dbReference type="Rhea" id="RHEA-COMP:9681"/>
        <dbReference type="Rhea" id="RHEA-COMP:9684"/>
        <dbReference type="ChEBI" id="CHEBI:15377"/>
        <dbReference type="ChEBI" id="CHEBI:15378"/>
        <dbReference type="ChEBI" id="CHEBI:29985"/>
        <dbReference type="ChEBI" id="CHEBI:30616"/>
        <dbReference type="ChEBI" id="CHEBI:43474"/>
        <dbReference type="ChEBI" id="CHEBI:58359"/>
        <dbReference type="ChEBI" id="CHEBI:78520"/>
        <dbReference type="ChEBI" id="CHEBI:78521"/>
        <dbReference type="ChEBI" id="CHEBI:456216"/>
        <dbReference type="EC" id="6.3.5.7"/>
    </reaction>
</comment>
<dbReference type="InterPro" id="IPR004412">
    <property type="entry name" value="GatA"/>
</dbReference>
<keyword evidence="10" id="KW-0808">Transferase</keyword>
<evidence type="ECO:0000256" key="4">
    <source>
        <dbReference type="ARBA" id="ARBA00022840"/>
    </source>
</evidence>
<dbReference type="GO" id="GO:0005524">
    <property type="term" value="F:ATP binding"/>
    <property type="evidence" value="ECO:0007669"/>
    <property type="project" value="UniProtKB-KW"/>
</dbReference>
<accession>A0A6J4H219</accession>
<keyword evidence="3 8" id="KW-0547">Nucleotide-binding</keyword>
<dbReference type="EMBL" id="CADCTO010000004">
    <property type="protein sequence ID" value="CAA9212004.1"/>
    <property type="molecule type" value="Genomic_DNA"/>
</dbReference>
<dbReference type="AlphaFoldDB" id="A0A6J4H219"/>
<evidence type="ECO:0000256" key="6">
    <source>
        <dbReference type="ARBA" id="ARBA00025295"/>
    </source>
</evidence>
<proteinExistence type="inferred from homology"/>
<keyword evidence="5 8" id="KW-0648">Protein biosynthesis</keyword>
<dbReference type="GO" id="GO:0016740">
    <property type="term" value="F:transferase activity"/>
    <property type="evidence" value="ECO:0007669"/>
    <property type="project" value="UniProtKB-KW"/>
</dbReference>